<reference evidence="4 6" key="1">
    <citation type="journal article" date="2016" name="Gut Pathog.">
        <title>Whole genome sequencing of "Faecalibaculum rodentium" ALO17, isolated from C57BL/6J laboratory mouse feces.</title>
        <authorList>
            <person name="Lim S."/>
            <person name="Chang D.H."/>
            <person name="Ahn S."/>
            <person name="Kim B.C."/>
        </authorList>
    </citation>
    <scope>NUCLEOTIDE SEQUENCE [LARGE SCALE GENOMIC DNA]</scope>
    <source>
        <strain evidence="4 6">Alo17</strain>
    </source>
</reference>
<dbReference type="SUPFAM" id="SSF46689">
    <property type="entry name" value="Homeodomain-like"/>
    <property type="match status" value="1"/>
</dbReference>
<dbReference type="GO" id="GO:0003677">
    <property type="term" value="F:DNA binding"/>
    <property type="evidence" value="ECO:0007669"/>
    <property type="project" value="UniProtKB-UniRule"/>
</dbReference>
<evidence type="ECO:0000256" key="1">
    <source>
        <dbReference type="ARBA" id="ARBA00023125"/>
    </source>
</evidence>
<dbReference type="OrthoDB" id="9810250at2"/>
<keyword evidence="1 2" id="KW-0238">DNA-binding</keyword>
<evidence type="ECO:0000256" key="2">
    <source>
        <dbReference type="PROSITE-ProRule" id="PRU00335"/>
    </source>
</evidence>
<dbReference type="EMBL" id="MPJZ01000020">
    <property type="protein sequence ID" value="OLU46774.1"/>
    <property type="molecule type" value="Genomic_DNA"/>
</dbReference>
<dbReference type="KEGG" id="fro:AALO17_12460"/>
<dbReference type="Pfam" id="PF00440">
    <property type="entry name" value="TetR_N"/>
    <property type="match status" value="1"/>
</dbReference>
<name>A0A140DUQ3_9FIRM</name>
<evidence type="ECO:0000313" key="6">
    <source>
        <dbReference type="Proteomes" id="UP000069771"/>
    </source>
</evidence>
<dbReference type="PATRIC" id="fig|1702221.3.peg.1200"/>
<dbReference type="STRING" id="1702221.AALO17_12460"/>
<organism evidence="4 6">
    <name type="scientific">Faecalibaculum rodentium</name>
    <dbReference type="NCBI Taxonomy" id="1702221"/>
    <lineage>
        <taxon>Bacteria</taxon>
        <taxon>Bacillati</taxon>
        <taxon>Bacillota</taxon>
        <taxon>Erysipelotrichia</taxon>
        <taxon>Erysipelotrichales</taxon>
        <taxon>Erysipelotrichaceae</taxon>
        <taxon>Faecalibaculum</taxon>
    </lineage>
</organism>
<dbReference type="InterPro" id="IPR009057">
    <property type="entry name" value="Homeodomain-like_sf"/>
</dbReference>
<dbReference type="PANTHER" id="PTHR43479">
    <property type="entry name" value="ACREF/ENVCD OPERON REPRESSOR-RELATED"/>
    <property type="match status" value="1"/>
</dbReference>
<dbReference type="Gene3D" id="1.10.357.10">
    <property type="entry name" value="Tetracycline Repressor, domain 2"/>
    <property type="match status" value="1"/>
</dbReference>
<dbReference type="Proteomes" id="UP000186758">
    <property type="component" value="Unassembled WGS sequence"/>
</dbReference>
<proteinExistence type="predicted"/>
<dbReference type="RefSeq" id="WP_067556644.1">
    <property type="nucleotide sequence ID" value="NZ_CAJTBG010000018.1"/>
</dbReference>
<evidence type="ECO:0000313" key="5">
    <source>
        <dbReference type="EMBL" id="OLU46774.1"/>
    </source>
</evidence>
<reference evidence="5 7" key="2">
    <citation type="submission" date="2016-11" db="EMBL/GenBank/DDBJ databases">
        <title>Description of two novel members of the family Erysipelotrichaceae: Ileibacterium lipovorans gen. nov., sp. nov. and Dubosiella newyorkensis, gen. nov., sp. nov.</title>
        <authorList>
            <person name="Cox L.M."/>
            <person name="Sohn J."/>
            <person name="Tyrrell K.L."/>
            <person name="Citron D.M."/>
            <person name="Lawson P.A."/>
            <person name="Patel N.B."/>
            <person name="Iizumi T."/>
            <person name="Perez-Perez G.I."/>
            <person name="Goldstein E.J."/>
            <person name="Blaser M.J."/>
        </authorList>
    </citation>
    <scope>NUCLEOTIDE SEQUENCE [LARGE SCALE GENOMIC DNA]</scope>
    <source>
        <strain evidence="5 7">NYU-BL-K8</strain>
    </source>
</reference>
<dbReference type="Proteomes" id="UP000069771">
    <property type="component" value="Chromosome"/>
</dbReference>
<feature type="DNA-binding region" description="H-T-H motif" evidence="2">
    <location>
        <begin position="32"/>
        <end position="51"/>
    </location>
</feature>
<dbReference type="InterPro" id="IPR050624">
    <property type="entry name" value="HTH-type_Tx_Regulator"/>
</dbReference>
<dbReference type="AlphaFoldDB" id="A0A140DUQ3"/>
<evidence type="ECO:0000313" key="4">
    <source>
        <dbReference type="EMBL" id="AMK54380.1"/>
    </source>
</evidence>
<evidence type="ECO:0000313" key="7">
    <source>
        <dbReference type="Proteomes" id="UP000186758"/>
    </source>
</evidence>
<keyword evidence="6" id="KW-1185">Reference proteome</keyword>
<accession>A0A140DUQ3</accession>
<evidence type="ECO:0000259" key="3">
    <source>
        <dbReference type="PROSITE" id="PS50977"/>
    </source>
</evidence>
<dbReference type="EMBL" id="CP011391">
    <property type="protein sequence ID" value="AMK54380.1"/>
    <property type="molecule type" value="Genomic_DNA"/>
</dbReference>
<gene>
    <name evidence="4" type="ORF">AALO17_12460</name>
    <name evidence="5" type="ORF">BO223_01680</name>
</gene>
<dbReference type="PANTHER" id="PTHR43479:SF11">
    <property type="entry name" value="ACREF_ENVCD OPERON REPRESSOR-RELATED"/>
    <property type="match status" value="1"/>
</dbReference>
<dbReference type="Pfam" id="PF14278">
    <property type="entry name" value="TetR_C_8"/>
    <property type="match status" value="1"/>
</dbReference>
<sequence>MTRQRKTSEFLRTCIFEALMLLLDQKKYEDITISELAEKAGVSRMTYYRTYENKEDVVIQFLRTRTDSLLRQFDEGNYNNRYEWYRDIFEEILEQKDVTYKILKTPQLCAVALEHFNNFAKVLLPRVYKIEGDSTVMHNRIIYQTGGFVFLMSHWVLDGCKQSPDEMARLLDSYIHNEKK</sequence>
<dbReference type="InterPro" id="IPR039532">
    <property type="entry name" value="TetR_C_Firmicutes"/>
</dbReference>
<dbReference type="GeneID" id="78477976"/>
<feature type="domain" description="HTH tetR-type" evidence="3">
    <location>
        <begin position="9"/>
        <end position="69"/>
    </location>
</feature>
<dbReference type="InterPro" id="IPR001647">
    <property type="entry name" value="HTH_TetR"/>
</dbReference>
<protein>
    <recommendedName>
        <fullName evidence="3">HTH tetR-type domain-containing protein</fullName>
    </recommendedName>
</protein>
<dbReference type="PROSITE" id="PS50977">
    <property type="entry name" value="HTH_TETR_2"/>
    <property type="match status" value="1"/>
</dbReference>